<dbReference type="GO" id="GO:0005829">
    <property type="term" value="C:cytosol"/>
    <property type="evidence" value="ECO:0007669"/>
    <property type="project" value="TreeGrafter"/>
</dbReference>
<dbReference type="GO" id="GO:0031177">
    <property type="term" value="F:phosphopantetheine binding"/>
    <property type="evidence" value="ECO:0007669"/>
    <property type="project" value="TreeGrafter"/>
</dbReference>
<dbReference type="InterPro" id="IPR020845">
    <property type="entry name" value="AMP-binding_CS"/>
</dbReference>
<feature type="compositionally biased region" description="Basic and acidic residues" evidence="4">
    <location>
        <begin position="974"/>
        <end position="988"/>
    </location>
</feature>
<dbReference type="PROSITE" id="PS00012">
    <property type="entry name" value="PHOSPHOPANTETHEINE"/>
    <property type="match status" value="1"/>
</dbReference>
<evidence type="ECO:0000256" key="2">
    <source>
        <dbReference type="ARBA" id="ARBA00022450"/>
    </source>
</evidence>
<dbReference type="Proteomes" id="UP001143372">
    <property type="component" value="Unassembled WGS sequence"/>
</dbReference>
<dbReference type="Gene3D" id="3.40.50.980">
    <property type="match status" value="2"/>
</dbReference>
<protein>
    <recommendedName>
        <fullName evidence="5">Carrier domain-containing protein</fullName>
    </recommendedName>
</protein>
<dbReference type="Pfam" id="PF13193">
    <property type="entry name" value="AMP-binding_C"/>
    <property type="match status" value="1"/>
</dbReference>
<dbReference type="InterPro" id="IPR020802">
    <property type="entry name" value="TesA-like"/>
</dbReference>
<dbReference type="InterPro" id="IPR045851">
    <property type="entry name" value="AMP-bd_C_sf"/>
</dbReference>
<evidence type="ECO:0000313" key="7">
    <source>
        <dbReference type="Proteomes" id="UP001143372"/>
    </source>
</evidence>
<dbReference type="PROSITE" id="PS00455">
    <property type="entry name" value="AMP_BINDING"/>
    <property type="match status" value="1"/>
</dbReference>
<dbReference type="InterPro" id="IPR023213">
    <property type="entry name" value="CAT-like_dom_sf"/>
</dbReference>
<organism evidence="6 7">
    <name type="scientific">Hansschlegelia plantiphila</name>
    <dbReference type="NCBI Taxonomy" id="374655"/>
    <lineage>
        <taxon>Bacteria</taxon>
        <taxon>Pseudomonadati</taxon>
        <taxon>Pseudomonadota</taxon>
        <taxon>Alphaproteobacteria</taxon>
        <taxon>Hyphomicrobiales</taxon>
        <taxon>Methylopilaceae</taxon>
        <taxon>Hansschlegelia</taxon>
    </lineage>
</organism>
<proteinExistence type="predicted"/>
<dbReference type="EMBL" id="BSFI01000022">
    <property type="protein sequence ID" value="GLK69619.1"/>
    <property type="molecule type" value="Genomic_DNA"/>
</dbReference>
<dbReference type="InterPro" id="IPR001242">
    <property type="entry name" value="Condensation_dom"/>
</dbReference>
<dbReference type="GO" id="GO:0047527">
    <property type="term" value="F:2,3-dihydroxybenzoate-serine ligase activity"/>
    <property type="evidence" value="ECO:0007669"/>
    <property type="project" value="TreeGrafter"/>
</dbReference>
<dbReference type="FunFam" id="3.40.50.980:FF:000001">
    <property type="entry name" value="Non-ribosomal peptide synthetase"/>
    <property type="match status" value="1"/>
</dbReference>
<dbReference type="GO" id="GO:0009366">
    <property type="term" value="C:enterobactin synthetase complex"/>
    <property type="evidence" value="ECO:0007669"/>
    <property type="project" value="TreeGrafter"/>
</dbReference>
<evidence type="ECO:0000256" key="1">
    <source>
        <dbReference type="ARBA" id="ARBA00001957"/>
    </source>
</evidence>
<dbReference type="InterPro" id="IPR001031">
    <property type="entry name" value="Thioesterase"/>
</dbReference>
<feature type="region of interest" description="Disordered" evidence="4">
    <location>
        <begin position="973"/>
        <end position="995"/>
    </location>
</feature>
<dbReference type="PANTHER" id="PTHR45527:SF1">
    <property type="entry name" value="FATTY ACID SYNTHASE"/>
    <property type="match status" value="1"/>
</dbReference>
<dbReference type="InterPro" id="IPR009081">
    <property type="entry name" value="PP-bd_ACP"/>
</dbReference>
<dbReference type="Pfam" id="PF00668">
    <property type="entry name" value="Condensation"/>
    <property type="match status" value="1"/>
</dbReference>
<comment type="cofactor">
    <cofactor evidence="1">
        <name>pantetheine 4'-phosphate</name>
        <dbReference type="ChEBI" id="CHEBI:47942"/>
    </cofactor>
</comment>
<dbReference type="SMART" id="SM00824">
    <property type="entry name" value="PKS_TE"/>
    <property type="match status" value="1"/>
</dbReference>
<dbReference type="NCBIfam" id="TIGR01733">
    <property type="entry name" value="AA-adenyl-dom"/>
    <property type="match status" value="1"/>
</dbReference>
<dbReference type="CDD" id="cd19531">
    <property type="entry name" value="LCL_NRPS-like"/>
    <property type="match status" value="1"/>
</dbReference>
<feature type="domain" description="Carrier" evidence="5">
    <location>
        <begin position="992"/>
        <end position="1071"/>
    </location>
</feature>
<dbReference type="CDD" id="cd05930">
    <property type="entry name" value="A_NRPS"/>
    <property type="match status" value="1"/>
</dbReference>
<sequence>MTIDARQISMRYAALAPEARRRFLEKLKENGVDFAALPISPAPRGGDVPLSEAQRGLWLTWQSDPSSPAYNIGGLITVQGELGEAAMRRALAALAERHEPLRTTFGLSADGEPVQRLDASAAPTLVARDVADDAESAAAAEALVRKPFDLETGPLLRVELHRRGDGQSAIALSLHHVVADGEAIGLILEELSVLYQAALAGVPAELKPLPIQFSDYVRWLRDWLDAGEKERQIAFWRDALGEERAPLELPFDRRRRAPRGPVEGRGHMVRLSPELSGRLRATARSGNATLFMVVLTLFRLTLARWSGSDDVRVGAPLSNRRRAETHGVVGYFAATATLGGALDQRLSFAEALAGEKERLLAASENVDVPFDAVVEALRPARVDGVHPLFQTKCTEQRAGDVSHFGGLPAEARSLSAGEAHFDLSLDVADGPDGLDCHFAFARDLFDLATVERFAADFTALADAASRDPRRRLVDLPLVSGRPAATVRDSAPAEDVVDAWRRHAAAAPDATALADGVRRMSRGALDAASDRLARRLAARGVGPDVAVALDADRSAEWVLGALAILKAGGAYVALDPAAPRSRRAALVADSGARLVVSAPGREDDLGCERLTASFDHADDEPGAALPSRPHPEQAAYVVYTSGSTGEPKGVVVTRGGLARYVRGALELLALPEGARLGMVSTVAADLGNTVLYAALADGGELHLAAADDVFDPDRFAAWMADRRIDALKITPSHLQALTHARARESALPGKVLVLGGEAAGWEFVDRVRALSPELRIVNHYGPTETTVGATRQRVEAADRKAGTAPIGEAFGAAEAHVLDRYLNRAPDGVAGELFIGGGSLARGYAGRPGPTAERFVPDPFGAPGTRLYRTGDRVRRFADGALEFLGRVDDQVKIRGFRVEPGEVAAALKRIEGVSDAFVTAVEADGARRLVAYVAGAAIPKPTALAARLAETLPAHMIPARIVALEALPLTPNGKVDRRALPQPEDPKQAGEPPRGPIEEALAAVWRDLLGVEAISRDDGFMALGGDSILSLKMLGRIRKQGIGQTAKKLALADILNAKTLAALAERLSPAPVAPAARPDVVRLAQGGGGAPLFCLPGLLVNSTEFAPLAEALGGSRPVIGFVSHAYTETLWRGYDVGALAAEYAAYVEEIALSGRCALIGWSSGGDLAFETARRLQGRVAVEFLGLVDVFEATPLMTDRPLSETERASAEAACEAWLARSLMADRWRALFGRMGGQETEAALRGVLDRDGILPVDGPATGSAEAMLWAQLDKRLRAPGHDHAPLPGQAVHVWQAEDSLSRPERLRDWSALARVARLERVAGATHLDIIHSAEFLSSVVKAISETATAVAPSQ</sequence>
<dbReference type="RefSeq" id="WP_271169837.1">
    <property type="nucleotide sequence ID" value="NZ_BSFI01000022.1"/>
</dbReference>
<dbReference type="Gene3D" id="1.10.1200.10">
    <property type="entry name" value="ACP-like"/>
    <property type="match status" value="1"/>
</dbReference>
<dbReference type="PANTHER" id="PTHR45527">
    <property type="entry name" value="NONRIBOSOMAL PEPTIDE SYNTHETASE"/>
    <property type="match status" value="1"/>
</dbReference>
<dbReference type="Gene3D" id="3.30.559.10">
    <property type="entry name" value="Chloramphenicol acetyltransferase-like domain"/>
    <property type="match status" value="1"/>
</dbReference>
<evidence type="ECO:0000256" key="3">
    <source>
        <dbReference type="ARBA" id="ARBA00022553"/>
    </source>
</evidence>
<dbReference type="InterPro" id="IPR006162">
    <property type="entry name" value="Ppantetheine_attach_site"/>
</dbReference>
<evidence type="ECO:0000256" key="4">
    <source>
        <dbReference type="SAM" id="MobiDB-lite"/>
    </source>
</evidence>
<accession>A0A9W6J5B3</accession>
<dbReference type="InterPro" id="IPR000873">
    <property type="entry name" value="AMP-dep_synth/lig_dom"/>
</dbReference>
<dbReference type="SUPFAM" id="SSF56801">
    <property type="entry name" value="Acetyl-CoA synthetase-like"/>
    <property type="match status" value="1"/>
</dbReference>
<evidence type="ECO:0000313" key="6">
    <source>
        <dbReference type="EMBL" id="GLK69619.1"/>
    </source>
</evidence>
<comment type="caution">
    <text evidence="6">The sequence shown here is derived from an EMBL/GenBank/DDBJ whole genome shotgun (WGS) entry which is preliminary data.</text>
</comment>
<keyword evidence="7" id="KW-1185">Reference proteome</keyword>
<dbReference type="Pfam" id="PF00975">
    <property type="entry name" value="Thioesterase"/>
    <property type="match status" value="1"/>
</dbReference>
<dbReference type="PROSITE" id="PS50075">
    <property type="entry name" value="CARRIER"/>
    <property type="match status" value="1"/>
</dbReference>
<dbReference type="Gene3D" id="2.30.38.10">
    <property type="entry name" value="Luciferase, Domain 3"/>
    <property type="match status" value="1"/>
</dbReference>
<name>A0A9W6J5B3_9HYPH</name>
<gene>
    <name evidence="6" type="ORF">GCM10008179_32570</name>
</gene>
<dbReference type="SUPFAM" id="SSF52777">
    <property type="entry name" value="CoA-dependent acyltransferases"/>
    <property type="match status" value="2"/>
</dbReference>
<reference evidence="6" key="2">
    <citation type="submission" date="2023-01" db="EMBL/GenBank/DDBJ databases">
        <authorList>
            <person name="Sun Q."/>
            <person name="Evtushenko L."/>
        </authorList>
    </citation>
    <scope>NUCLEOTIDE SEQUENCE</scope>
    <source>
        <strain evidence="6">VKM B-2347</strain>
    </source>
</reference>
<dbReference type="Gene3D" id="3.30.300.30">
    <property type="match status" value="1"/>
</dbReference>
<dbReference type="GO" id="GO:0009239">
    <property type="term" value="P:enterobactin biosynthetic process"/>
    <property type="evidence" value="ECO:0007669"/>
    <property type="project" value="TreeGrafter"/>
</dbReference>
<evidence type="ECO:0000259" key="5">
    <source>
        <dbReference type="PROSITE" id="PS50075"/>
    </source>
</evidence>
<dbReference type="InterPro" id="IPR036736">
    <property type="entry name" value="ACP-like_sf"/>
</dbReference>
<dbReference type="InterPro" id="IPR025110">
    <property type="entry name" value="AMP-bd_C"/>
</dbReference>
<keyword evidence="2" id="KW-0596">Phosphopantetheine</keyword>
<dbReference type="Pfam" id="PF00501">
    <property type="entry name" value="AMP-binding"/>
    <property type="match status" value="1"/>
</dbReference>
<dbReference type="Gene3D" id="3.30.559.30">
    <property type="entry name" value="Nonribosomal peptide synthetase, condensation domain"/>
    <property type="match status" value="1"/>
</dbReference>
<dbReference type="Gene3D" id="3.40.50.1820">
    <property type="entry name" value="alpha/beta hydrolase"/>
    <property type="match status" value="1"/>
</dbReference>
<dbReference type="InterPro" id="IPR010071">
    <property type="entry name" value="AA_adenyl_dom"/>
</dbReference>
<reference evidence="6" key="1">
    <citation type="journal article" date="2014" name="Int. J. Syst. Evol. Microbiol.">
        <title>Complete genome sequence of Corynebacterium casei LMG S-19264T (=DSM 44701T), isolated from a smear-ripened cheese.</title>
        <authorList>
            <consortium name="US DOE Joint Genome Institute (JGI-PGF)"/>
            <person name="Walter F."/>
            <person name="Albersmeier A."/>
            <person name="Kalinowski J."/>
            <person name="Ruckert C."/>
        </authorList>
    </citation>
    <scope>NUCLEOTIDE SEQUENCE</scope>
    <source>
        <strain evidence="6">VKM B-2347</strain>
    </source>
</reference>
<dbReference type="SUPFAM" id="SSF53474">
    <property type="entry name" value="alpha/beta-Hydrolases"/>
    <property type="match status" value="1"/>
</dbReference>
<dbReference type="GO" id="GO:0043041">
    <property type="term" value="P:amino acid activation for nonribosomal peptide biosynthetic process"/>
    <property type="evidence" value="ECO:0007669"/>
    <property type="project" value="TreeGrafter"/>
</dbReference>
<dbReference type="InterPro" id="IPR029058">
    <property type="entry name" value="AB_hydrolase_fold"/>
</dbReference>
<dbReference type="Pfam" id="PF00550">
    <property type="entry name" value="PP-binding"/>
    <property type="match status" value="1"/>
</dbReference>
<keyword evidence="3" id="KW-0597">Phosphoprotein</keyword>